<comment type="subcellular location">
    <subcellularLocation>
        <location evidence="1 9">Cell inner membrane</location>
        <topology evidence="1 9">Multi-pass membrane protein</topology>
    </subcellularLocation>
</comment>
<comment type="similarity">
    <text evidence="8 9">Belongs to the TRAP transporter small permease family.</text>
</comment>
<evidence type="ECO:0000256" key="6">
    <source>
        <dbReference type="ARBA" id="ARBA00022989"/>
    </source>
</evidence>
<dbReference type="GO" id="GO:0005886">
    <property type="term" value="C:plasma membrane"/>
    <property type="evidence" value="ECO:0007669"/>
    <property type="project" value="UniProtKB-SubCell"/>
</dbReference>
<dbReference type="PANTHER" id="PTHR35011:SF10">
    <property type="entry name" value="TRAP TRANSPORTER SMALL PERMEASE PROTEIN"/>
    <property type="match status" value="1"/>
</dbReference>
<keyword evidence="5 9" id="KW-0812">Transmembrane</keyword>
<keyword evidence="3" id="KW-1003">Cell membrane</keyword>
<organism evidence="11 12">
    <name type="scientific">Paracoccus seriniphilus</name>
    <dbReference type="NCBI Taxonomy" id="184748"/>
    <lineage>
        <taxon>Bacteria</taxon>
        <taxon>Pseudomonadati</taxon>
        <taxon>Pseudomonadota</taxon>
        <taxon>Alphaproteobacteria</taxon>
        <taxon>Rhodobacterales</taxon>
        <taxon>Paracoccaceae</taxon>
        <taxon>Paracoccus</taxon>
    </lineage>
</organism>
<keyword evidence="6 9" id="KW-1133">Transmembrane helix</keyword>
<sequence>MQKTDKLLRAIIAVYGGIGAVIIFLMMLHITADVISKFVFNQPLPGTIQIVSQYYMVAAAFLPLAMVERLTGHISVEILYNVLPGTLRGILAMFSTALGAVVFAAMAWASWGEAVKKYTIGSFSYEQGVKIAIWPSYFILPAGTALLALVFLWRLIAYVMRAEDPSALTPGQAQASSEGVSID</sequence>
<feature type="transmembrane region" description="Helical" evidence="9">
    <location>
        <begin position="90"/>
        <end position="111"/>
    </location>
</feature>
<protein>
    <recommendedName>
        <fullName evidence="9">TRAP transporter small permease protein</fullName>
    </recommendedName>
</protein>
<dbReference type="InterPro" id="IPR007387">
    <property type="entry name" value="TRAP_DctQ"/>
</dbReference>
<dbReference type="InterPro" id="IPR055348">
    <property type="entry name" value="DctQ"/>
</dbReference>
<keyword evidence="7 9" id="KW-0472">Membrane</keyword>
<evidence type="ECO:0000256" key="3">
    <source>
        <dbReference type="ARBA" id="ARBA00022475"/>
    </source>
</evidence>
<name>A0A239Q2V2_9RHOB</name>
<evidence type="ECO:0000256" key="4">
    <source>
        <dbReference type="ARBA" id="ARBA00022519"/>
    </source>
</evidence>
<keyword evidence="4 9" id="KW-0997">Cell inner membrane</keyword>
<reference evidence="11 12" key="1">
    <citation type="submission" date="2017-07" db="EMBL/GenBank/DDBJ databases">
        <authorList>
            <person name="Sun Z.S."/>
            <person name="Albrecht U."/>
            <person name="Echele G."/>
            <person name="Lee C.C."/>
        </authorList>
    </citation>
    <scope>NUCLEOTIDE SEQUENCE [LARGE SCALE GENOMIC DNA]</scope>
    <source>
        <strain evidence="11 12">DSM 14827</strain>
    </source>
</reference>
<dbReference type="PANTHER" id="PTHR35011">
    <property type="entry name" value="2,3-DIKETO-L-GULONATE TRAP TRANSPORTER SMALL PERMEASE PROTEIN YIAM"/>
    <property type="match status" value="1"/>
</dbReference>
<dbReference type="Proteomes" id="UP000198307">
    <property type="component" value="Unassembled WGS sequence"/>
</dbReference>
<proteinExistence type="inferred from homology"/>
<keyword evidence="12" id="KW-1185">Reference proteome</keyword>
<feature type="transmembrane region" description="Helical" evidence="9">
    <location>
        <begin position="131"/>
        <end position="153"/>
    </location>
</feature>
<evidence type="ECO:0000256" key="5">
    <source>
        <dbReference type="ARBA" id="ARBA00022692"/>
    </source>
</evidence>
<dbReference type="EMBL" id="FZQB01000023">
    <property type="protein sequence ID" value="SNT76648.1"/>
    <property type="molecule type" value="Genomic_DNA"/>
</dbReference>
<accession>A0A239Q2V2</accession>
<feature type="domain" description="Tripartite ATP-independent periplasmic transporters DctQ component" evidence="10">
    <location>
        <begin position="26"/>
        <end position="156"/>
    </location>
</feature>
<dbReference type="RefSeq" id="WP_089345939.1">
    <property type="nucleotide sequence ID" value="NZ_CP067130.1"/>
</dbReference>
<evidence type="ECO:0000313" key="11">
    <source>
        <dbReference type="EMBL" id="SNT76648.1"/>
    </source>
</evidence>
<dbReference type="GO" id="GO:0022857">
    <property type="term" value="F:transmembrane transporter activity"/>
    <property type="evidence" value="ECO:0007669"/>
    <property type="project" value="UniProtKB-UniRule"/>
</dbReference>
<feature type="transmembrane region" description="Helical" evidence="9">
    <location>
        <begin position="12"/>
        <end position="32"/>
    </location>
</feature>
<evidence type="ECO:0000313" key="12">
    <source>
        <dbReference type="Proteomes" id="UP000198307"/>
    </source>
</evidence>
<comment type="function">
    <text evidence="9">Part of the tripartite ATP-independent periplasmic (TRAP) transport system.</text>
</comment>
<feature type="transmembrane region" description="Helical" evidence="9">
    <location>
        <begin position="52"/>
        <end position="70"/>
    </location>
</feature>
<keyword evidence="2 9" id="KW-0813">Transport</keyword>
<evidence type="ECO:0000256" key="8">
    <source>
        <dbReference type="ARBA" id="ARBA00038436"/>
    </source>
</evidence>
<evidence type="ECO:0000259" key="10">
    <source>
        <dbReference type="Pfam" id="PF04290"/>
    </source>
</evidence>
<evidence type="ECO:0000256" key="7">
    <source>
        <dbReference type="ARBA" id="ARBA00023136"/>
    </source>
</evidence>
<dbReference type="AlphaFoldDB" id="A0A239Q2V2"/>
<evidence type="ECO:0000256" key="2">
    <source>
        <dbReference type="ARBA" id="ARBA00022448"/>
    </source>
</evidence>
<comment type="subunit">
    <text evidence="9">The complex comprises the extracytoplasmic solute receptor protein and the two transmembrane proteins.</text>
</comment>
<evidence type="ECO:0000256" key="1">
    <source>
        <dbReference type="ARBA" id="ARBA00004429"/>
    </source>
</evidence>
<dbReference type="OrthoDB" id="4250245at2"/>
<evidence type="ECO:0000256" key="9">
    <source>
        <dbReference type="RuleBase" id="RU369079"/>
    </source>
</evidence>
<dbReference type="GO" id="GO:0015740">
    <property type="term" value="P:C4-dicarboxylate transport"/>
    <property type="evidence" value="ECO:0007669"/>
    <property type="project" value="TreeGrafter"/>
</dbReference>
<gene>
    <name evidence="11" type="ORF">SAMN05444959_12343</name>
</gene>
<dbReference type="Pfam" id="PF04290">
    <property type="entry name" value="DctQ"/>
    <property type="match status" value="1"/>
</dbReference>